<protein>
    <submittedName>
        <fullName evidence="6">54S ribosomal protein L7, mitochondrial</fullName>
    </submittedName>
</protein>
<feature type="compositionally biased region" description="Basic and acidic residues" evidence="4">
    <location>
        <begin position="65"/>
        <end position="79"/>
    </location>
</feature>
<dbReference type="AlphaFoldDB" id="A0AAJ5Z560"/>
<name>A0AAJ5Z560_9BASI</name>
<evidence type="ECO:0000313" key="7">
    <source>
        <dbReference type="Proteomes" id="UP001217582"/>
    </source>
</evidence>
<dbReference type="InterPro" id="IPR022803">
    <property type="entry name" value="Ribosomal_uL5_dom_sf"/>
</dbReference>
<dbReference type="InterPro" id="IPR002132">
    <property type="entry name" value="Ribosomal_uL5"/>
</dbReference>
<dbReference type="GO" id="GO:1990904">
    <property type="term" value="C:ribonucleoprotein complex"/>
    <property type="evidence" value="ECO:0007669"/>
    <property type="project" value="UniProtKB-KW"/>
</dbReference>
<feature type="domain" description="Large ribosomal subunit protein uL5 C-terminal" evidence="5">
    <location>
        <begin position="197"/>
        <end position="306"/>
    </location>
</feature>
<accession>A0AAJ5Z560</accession>
<evidence type="ECO:0000256" key="1">
    <source>
        <dbReference type="ARBA" id="ARBA00008553"/>
    </source>
</evidence>
<evidence type="ECO:0000259" key="5">
    <source>
        <dbReference type="Pfam" id="PF00673"/>
    </source>
</evidence>
<comment type="similarity">
    <text evidence="1">Belongs to the universal ribosomal protein uL5 family.</text>
</comment>
<dbReference type="EMBL" id="CP119921">
    <property type="protein sequence ID" value="WFD17090.1"/>
    <property type="molecule type" value="Genomic_DNA"/>
</dbReference>
<dbReference type="Pfam" id="PF00673">
    <property type="entry name" value="Ribosomal_L5_C"/>
    <property type="match status" value="1"/>
</dbReference>
<proteinExistence type="inferred from homology"/>
<evidence type="ECO:0000256" key="2">
    <source>
        <dbReference type="ARBA" id="ARBA00022980"/>
    </source>
</evidence>
<dbReference type="GO" id="GO:0003735">
    <property type="term" value="F:structural constituent of ribosome"/>
    <property type="evidence" value="ECO:0007669"/>
    <property type="project" value="InterPro"/>
</dbReference>
<dbReference type="SUPFAM" id="SSF55282">
    <property type="entry name" value="RL5-like"/>
    <property type="match status" value="1"/>
</dbReference>
<dbReference type="InterPro" id="IPR031309">
    <property type="entry name" value="Ribosomal_uL5_C"/>
</dbReference>
<evidence type="ECO:0000256" key="4">
    <source>
        <dbReference type="SAM" id="MobiDB-lite"/>
    </source>
</evidence>
<feature type="region of interest" description="Disordered" evidence="4">
    <location>
        <begin position="54"/>
        <end position="98"/>
    </location>
</feature>
<dbReference type="GO" id="GO:0005840">
    <property type="term" value="C:ribosome"/>
    <property type="evidence" value="ECO:0007669"/>
    <property type="project" value="UniProtKB-KW"/>
</dbReference>
<evidence type="ECO:0000313" key="6">
    <source>
        <dbReference type="EMBL" id="WFD17090.1"/>
    </source>
</evidence>
<dbReference type="GO" id="GO:0006412">
    <property type="term" value="P:translation"/>
    <property type="evidence" value="ECO:0007669"/>
    <property type="project" value="InterPro"/>
</dbReference>
<sequence>MRRGIHMSRLAHLDFVPSRNQLPWPPLVVGEMQKSRLREHYERTLAADMMYMMYEPTGPSSSSKDSPRNGTNDRSRRWSNDSPYHANRPARAQLGNRPLVPLHKPLSMSRHIEHDIPRIERIIFTAFCREAITNKQALLPLLGQMRAITGLPVLGSLADPAAGSSPETAGPSACYGYLQVLRAKQGAASFRLRAGMPVGVQAVMYDDVAYEFIETLTTFVLPRLRGFAGLPLPPATQPLLSPAAVSGVVTFGMGPEAMPLFPQVEVNLDQYPGRRYGFQVDCITNQRGRRATERARTLLSGLGLPFVRRGTVAL</sequence>
<keyword evidence="3" id="KW-0687">Ribonucleoprotein</keyword>
<reference evidence="6 7" key="1">
    <citation type="submission" date="2023-03" db="EMBL/GenBank/DDBJ databases">
        <title>Mating type loci evolution in Malassezia.</title>
        <authorList>
            <person name="Coelho M.A."/>
        </authorList>
    </citation>
    <scope>NUCLEOTIDE SEQUENCE [LARGE SCALE GENOMIC DNA]</scope>
    <source>
        <strain evidence="6 7">CBS 13387</strain>
    </source>
</reference>
<gene>
    <name evidence="6" type="primary">mrpl7</name>
    <name evidence="6" type="ORF">MARU1_003137</name>
</gene>
<dbReference type="Proteomes" id="UP001217582">
    <property type="component" value="Chromosome 6"/>
</dbReference>
<evidence type="ECO:0000256" key="3">
    <source>
        <dbReference type="ARBA" id="ARBA00023274"/>
    </source>
</evidence>
<organism evidence="6 7">
    <name type="scientific">Malassezia arunalokei</name>
    <dbReference type="NCBI Taxonomy" id="1514897"/>
    <lineage>
        <taxon>Eukaryota</taxon>
        <taxon>Fungi</taxon>
        <taxon>Dikarya</taxon>
        <taxon>Basidiomycota</taxon>
        <taxon>Ustilaginomycotina</taxon>
        <taxon>Malasseziomycetes</taxon>
        <taxon>Malasseziales</taxon>
        <taxon>Malasseziaceae</taxon>
        <taxon>Malassezia</taxon>
    </lineage>
</organism>
<dbReference type="Gene3D" id="3.30.1440.10">
    <property type="match status" value="1"/>
</dbReference>
<keyword evidence="7" id="KW-1185">Reference proteome</keyword>
<keyword evidence="2 6" id="KW-0689">Ribosomal protein</keyword>
<dbReference type="PANTHER" id="PTHR11994">
    <property type="entry name" value="60S RIBOSOMAL PROTEIN L11-RELATED"/>
    <property type="match status" value="1"/>
</dbReference>